<dbReference type="CDD" id="cd01823">
    <property type="entry name" value="SEST_like"/>
    <property type="match status" value="1"/>
</dbReference>
<feature type="disulfide bond" evidence="2">
    <location>
        <begin position="126"/>
        <end position="134"/>
    </location>
</feature>
<evidence type="ECO:0000256" key="3">
    <source>
        <dbReference type="SAM" id="SignalP"/>
    </source>
</evidence>
<feature type="active site" evidence="1">
    <location>
        <position position="250"/>
    </location>
</feature>
<dbReference type="EMBL" id="JACHMH010000001">
    <property type="protein sequence ID" value="MBB4677057.1"/>
    <property type="molecule type" value="Genomic_DNA"/>
</dbReference>
<dbReference type="PANTHER" id="PTHR37981:SF1">
    <property type="entry name" value="SGNH HYDROLASE-TYPE ESTERASE DOMAIN-CONTAINING PROTEIN"/>
    <property type="match status" value="1"/>
</dbReference>
<feature type="signal peptide" evidence="3">
    <location>
        <begin position="1"/>
        <end position="21"/>
    </location>
</feature>
<comment type="caution">
    <text evidence="5">The sequence shown here is derived from an EMBL/GenBank/DDBJ whole genome shotgun (WGS) entry which is preliminary data.</text>
</comment>
<dbReference type="PANTHER" id="PTHR37981">
    <property type="entry name" value="LIPASE 2"/>
    <property type="match status" value="1"/>
</dbReference>
<name>A0A7W7C9T8_9PSEU</name>
<protein>
    <submittedName>
        <fullName evidence="5">Lysophospholipase L1-like esterase</fullName>
    </submittedName>
</protein>
<dbReference type="InterPro" id="IPR036514">
    <property type="entry name" value="SGNH_hydro_sf"/>
</dbReference>
<evidence type="ECO:0000313" key="5">
    <source>
        <dbReference type="EMBL" id="MBB4677057.1"/>
    </source>
</evidence>
<reference evidence="5 6" key="1">
    <citation type="submission" date="2020-08" db="EMBL/GenBank/DDBJ databases">
        <title>Sequencing the genomes of 1000 actinobacteria strains.</title>
        <authorList>
            <person name="Klenk H.-P."/>
        </authorList>
    </citation>
    <scope>NUCLEOTIDE SEQUENCE [LARGE SCALE GENOMIC DNA]</scope>
    <source>
        <strain evidence="5 6">DSM 44230</strain>
    </source>
</reference>
<dbReference type="AlphaFoldDB" id="A0A7W7C9T8"/>
<evidence type="ECO:0000259" key="4">
    <source>
        <dbReference type="Pfam" id="PF13472"/>
    </source>
</evidence>
<gene>
    <name evidence="5" type="ORF">HNR67_003175</name>
</gene>
<feature type="active site" description="Nucleophile" evidence="1">
    <location>
        <position position="43"/>
    </location>
</feature>
<organism evidence="5 6">
    <name type="scientific">Crossiella cryophila</name>
    <dbReference type="NCBI Taxonomy" id="43355"/>
    <lineage>
        <taxon>Bacteria</taxon>
        <taxon>Bacillati</taxon>
        <taxon>Actinomycetota</taxon>
        <taxon>Actinomycetes</taxon>
        <taxon>Pseudonocardiales</taxon>
        <taxon>Pseudonocardiaceae</taxon>
        <taxon>Crossiella</taxon>
    </lineage>
</organism>
<dbReference type="GO" id="GO:0004806">
    <property type="term" value="F:triacylglycerol lipase activity"/>
    <property type="evidence" value="ECO:0007669"/>
    <property type="project" value="TreeGrafter"/>
</dbReference>
<dbReference type="InterPro" id="IPR013830">
    <property type="entry name" value="SGNH_hydro"/>
</dbReference>
<dbReference type="InterPro" id="IPR037460">
    <property type="entry name" value="SEST-like"/>
</dbReference>
<dbReference type="GO" id="GO:0019433">
    <property type="term" value="P:triglyceride catabolic process"/>
    <property type="evidence" value="ECO:0007669"/>
    <property type="project" value="TreeGrafter"/>
</dbReference>
<accession>A0A7W7C9T8</accession>
<keyword evidence="3" id="KW-0732">Signal</keyword>
<dbReference type="RefSeq" id="WP_185002933.1">
    <property type="nucleotide sequence ID" value="NZ_BAAAUI010000002.1"/>
</dbReference>
<evidence type="ECO:0000256" key="2">
    <source>
        <dbReference type="PIRSR" id="PIRSR637460-2"/>
    </source>
</evidence>
<sequence length="269" mass="27696">MNQNRLLASLAALLIAGAVTAAPAMAAPAKAAAPVDYVALGDSYHSGVGTRQYDSASGDCRRSPLAYPALWAKSHQVSSFNFAACSGARTADVTGKQLGALNAGTDLVTVGIGGNDAGFADILTRCQLGSDNDCRSAVDGAIAFAQRDLPARLDTVYRAIKAKAPNAKLVVLGYPRLFDGGPSCSFGGMGQTKRVKLNSAADILSDVVSGRASANGATYVDVRSAFATHGICSSNEWVNGLSWPIVESYHPNSKGNADGFLPALNRVTG</sequence>
<evidence type="ECO:0000256" key="1">
    <source>
        <dbReference type="PIRSR" id="PIRSR637460-1"/>
    </source>
</evidence>
<dbReference type="SUPFAM" id="SSF52266">
    <property type="entry name" value="SGNH hydrolase"/>
    <property type="match status" value="1"/>
</dbReference>
<feature type="disulfide bond" evidence="2">
    <location>
        <begin position="60"/>
        <end position="85"/>
    </location>
</feature>
<keyword evidence="6" id="KW-1185">Reference proteome</keyword>
<feature type="disulfide bond" evidence="2">
    <location>
        <begin position="184"/>
        <end position="232"/>
    </location>
</feature>
<keyword evidence="2" id="KW-1015">Disulfide bond</keyword>
<proteinExistence type="predicted"/>
<dbReference type="Pfam" id="PF13472">
    <property type="entry name" value="Lipase_GDSL_2"/>
    <property type="match status" value="1"/>
</dbReference>
<evidence type="ECO:0000313" key="6">
    <source>
        <dbReference type="Proteomes" id="UP000533598"/>
    </source>
</evidence>
<feature type="chain" id="PRO_5039189976" evidence="3">
    <location>
        <begin position="22"/>
        <end position="269"/>
    </location>
</feature>
<dbReference type="Proteomes" id="UP000533598">
    <property type="component" value="Unassembled WGS sequence"/>
</dbReference>
<dbReference type="Gene3D" id="3.40.50.1110">
    <property type="entry name" value="SGNH hydrolase"/>
    <property type="match status" value="1"/>
</dbReference>
<feature type="domain" description="SGNH hydrolase-type esterase" evidence="4">
    <location>
        <begin position="39"/>
        <end position="257"/>
    </location>
</feature>